<dbReference type="GO" id="GO:0016020">
    <property type="term" value="C:membrane"/>
    <property type="evidence" value="ECO:0007669"/>
    <property type="project" value="UniProtKB-SubCell"/>
</dbReference>
<feature type="transmembrane region" description="Helical" evidence="5">
    <location>
        <begin position="366"/>
        <end position="389"/>
    </location>
</feature>
<keyword evidence="4 5" id="KW-0472">Membrane</keyword>
<feature type="transmembrane region" description="Helical" evidence="5">
    <location>
        <begin position="286"/>
        <end position="306"/>
    </location>
</feature>
<evidence type="ECO:0000256" key="2">
    <source>
        <dbReference type="ARBA" id="ARBA00022692"/>
    </source>
</evidence>
<dbReference type="Proteomes" id="UP000595437">
    <property type="component" value="Chromosome 3"/>
</dbReference>
<evidence type="ECO:0000256" key="5">
    <source>
        <dbReference type="SAM" id="Phobius"/>
    </source>
</evidence>
<evidence type="ECO:0000256" key="4">
    <source>
        <dbReference type="ARBA" id="ARBA00023136"/>
    </source>
</evidence>
<dbReference type="EMBL" id="CP045892">
    <property type="protein sequence ID" value="QQP52038.1"/>
    <property type="molecule type" value="Genomic_DNA"/>
</dbReference>
<dbReference type="AlphaFoldDB" id="A0A7T8HL66"/>
<evidence type="ECO:0000313" key="7">
    <source>
        <dbReference type="Proteomes" id="UP000595437"/>
    </source>
</evidence>
<feature type="transmembrane region" description="Helical" evidence="5">
    <location>
        <begin position="341"/>
        <end position="360"/>
    </location>
</feature>
<evidence type="ECO:0000313" key="6">
    <source>
        <dbReference type="EMBL" id="QQP52038.1"/>
    </source>
</evidence>
<feature type="transmembrane region" description="Helical" evidence="5">
    <location>
        <begin position="173"/>
        <end position="192"/>
    </location>
</feature>
<keyword evidence="7" id="KW-1185">Reference proteome</keyword>
<accession>A0A7T8HL66</accession>
<dbReference type="SUPFAM" id="SSF103473">
    <property type="entry name" value="MFS general substrate transporter"/>
    <property type="match status" value="1"/>
</dbReference>
<feature type="transmembrane region" description="Helical" evidence="5">
    <location>
        <begin position="312"/>
        <end position="334"/>
    </location>
</feature>
<name>A0A7T8HL66_CALRO</name>
<dbReference type="Gene3D" id="1.20.1250.20">
    <property type="entry name" value="MFS general substrate transporter like domains"/>
    <property type="match status" value="1"/>
</dbReference>
<feature type="transmembrane region" description="Helical" evidence="5">
    <location>
        <begin position="233"/>
        <end position="254"/>
    </location>
</feature>
<feature type="transmembrane region" description="Helical" evidence="5">
    <location>
        <begin position="26"/>
        <end position="49"/>
    </location>
</feature>
<sequence>MEIDNKGIDYIFSDIVGGNGPAQWKIVFFGFFLNAAGGVPLFIHMFAAFTPSHRCKVPACESQPGDEWMTWALPDSQGSSNFLQEDGQYDSCSSYRMKDSSGECTPDNFSNETMLCSEWVYDKSDYQETIATKYNLVCDSEYKQKLLGTMIMVGLMFGSILGGRAGDYLGRKVSCYSSISITTCLLFISGVIPSYEFYAAFILLMCTCLPIHWICAHNILVEAFGVEGREKCIAIKDTFAPMYTAILGGLAYFFRPYAHLHFANGTLGLIALSTAFFIPESVRWDCVNANWITVTFGAYTLALNITNLSGDIFLNFIISGLAELPASLVIYVLLKYTSRRFNLFFYQFITSSCCVALALIPKSWSVTVLIIFLIGLSSSGAGFVMVWLLPSTGSRNMFHACKALQYWCRISFSALILLEAITASHHRNPRIPCRKRREKISMNSTGIKIIIILEAKATS</sequence>
<evidence type="ECO:0000256" key="3">
    <source>
        <dbReference type="ARBA" id="ARBA00022989"/>
    </source>
</evidence>
<proteinExistence type="predicted"/>
<keyword evidence="2 5" id="KW-0812">Transmembrane</keyword>
<gene>
    <name evidence="6" type="ORF">FKW44_004033</name>
</gene>
<comment type="subcellular location">
    <subcellularLocation>
        <location evidence="1">Membrane</location>
        <topology evidence="1">Multi-pass membrane protein</topology>
    </subcellularLocation>
</comment>
<dbReference type="OrthoDB" id="6354675at2759"/>
<organism evidence="6 7">
    <name type="scientific">Caligus rogercresseyi</name>
    <name type="common">Sea louse</name>
    <dbReference type="NCBI Taxonomy" id="217165"/>
    <lineage>
        <taxon>Eukaryota</taxon>
        <taxon>Metazoa</taxon>
        <taxon>Ecdysozoa</taxon>
        <taxon>Arthropoda</taxon>
        <taxon>Crustacea</taxon>
        <taxon>Multicrustacea</taxon>
        <taxon>Hexanauplia</taxon>
        <taxon>Copepoda</taxon>
        <taxon>Siphonostomatoida</taxon>
        <taxon>Caligidae</taxon>
        <taxon>Caligus</taxon>
    </lineage>
</organism>
<feature type="transmembrane region" description="Helical" evidence="5">
    <location>
        <begin position="198"/>
        <end position="221"/>
    </location>
</feature>
<feature type="transmembrane region" description="Helical" evidence="5">
    <location>
        <begin position="260"/>
        <end position="279"/>
    </location>
</feature>
<dbReference type="PANTHER" id="PTHR24064">
    <property type="entry name" value="SOLUTE CARRIER FAMILY 22 MEMBER"/>
    <property type="match status" value="1"/>
</dbReference>
<protein>
    <submittedName>
        <fullName evidence="6">Uncharacterized protein</fullName>
    </submittedName>
</protein>
<dbReference type="InterPro" id="IPR036259">
    <property type="entry name" value="MFS_trans_sf"/>
</dbReference>
<keyword evidence="3 5" id="KW-1133">Transmembrane helix</keyword>
<reference evidence="7" key="1">
    <citation type="submission" date="2021-01" db="EMBL/GenBank/DDBJ databases">
        <title>Caligus Genome Assembly.</title>
        <authorList>
            <person name="Gallardo-Escarate C."/>
        </authorList>
    </citation>
    <scope>NUCLEOTIDE SEQUENCE [LARGE SCALE GENOMIC DNA]</scope>
</reference>
<evidence type="ECO:0000256" key="1">
    <source>
        <dbReference type="ARBA" id="ARBA00004141"/>
    </source>
</evidence>